<feature type="compositionally biased region" description="Low complexity" evidence="3">
    <location>
        <begin position="465"/>
        <end position="483"/>
    </location>
</feature>
<evidence type="ECO:0000313" key="5">
    <source>
        <dbReference type="EMBL" id="KAK5891673.1"/>
    </source>
</evidence>
<dbReference type="PROSITE" id="PS50211">
    <property type="entry name" value="DENN"/>
    <property type="match status" value="1"/>
</dbReference>
<reference evidence="5 6" key="1">
    <citation type="journal article" date="2023" name="Mol. Biol. Evol.">
        <title>Genomics of Secondarily Temperate Adaptation in the Only Non-Antarctic Icefish.</title>
        <authorList>
            <person name="Rivera-Colon A.G."/>
            <person name="Rayamajhi N."/>
            <person name="Minhas B.F."/>
            <person name="Madrigal G."/>
            <person name="Bilyk K.T."/>
            <person name="Yoon V."/>
            <person name="Hune M."/>
            <person name="Gregory S."/>
            <person name="Cheng C.H.C."/>
            <person name="Catchen J.M."/>
        </authorList>
    </citation>
    <scope>NUCLEOTIDE SEQUENCE [LARGE SCALE GENOMIC DNA]</scope>
    <source>
        <strain evidence="5">JC2023a</strain>
    </source>
</reference>
<dbReference type="GO" id="GO:0031410">
    <property type="term" value="C:cytoplasmic vesicle"/>
    <property type="evidence" value="ECO:0007669"/>
    <property type="project" value="TreeGrafter"/>
</dbReference>
<name>A0AAN8BY68_9TELE</name>
<dbReference type="FunFam" id="1.25.40.10:FF:000042">
    <property type="entry name" value="C-myc promoter-binding protein isoform X1"/>
    <property type="match status" value="1"/>
</dbReference>
<dbReference type="AlphaFoldDB" id="A0AAN8BY68"/>
<evidence type="ECO:0000256" key="2">
    <source>
        <dbReference type="PROSITE-ProRule" id="PRU00708"/>
    </source>
</evidence>
<dbReference type="Pfam" id="PF02141">
    <property type="entry name" value="DENN"/>
    <property type="match status" value="1"/>
</dbReference>
<organism evidence="5 6">
    <name type="scientific">Champsocephalus esox</name>
    <name type="common">pike icefish</name>
    <dbReference type="NCBI Taxonomy" id="159716"/>
    <lineage>
        <taxon>Eukaryota</taxon>
        <taxon>Metazoa</taxon>
        <taxon>Chordata</taxon>
        <taxon>Craniata</taxon>
        <taxon>Vertebrata</taxon>
        <taxon>Euteleostomi</taxon>
        <taxon>Actinopterygii</taxon>
        <taxon>Neopterygii</taxon>
        <taxon>Teleostei</taxon>
        <taxon>Neoteleostei</taxon>
        <taxon>Acanthomorphata</taxon>
        <taxon>Eupercaria</taxon>
        <taxon>Perciformes</taxon>
        <taxon>Notothenioidei</taxon>
        <taxon>Channichthyidae</taxon>
        <taxon>Champsocephalus</taxon>
    </lineage>
</organism>
<dbReference type="PANTHER" id="PTHR12296:SF18">
    <property type="entry name" value="DENN DOMAIN-CONTAINING PROTEIN 4B"/>
    <property type="match status" value="1"/>
</dbReference>
<dbReference type="GO" id="GO:0005085">
    <property type="term" value="F:guanyl-nucleotide exchange factor activity"/>
    <property type="evidence" value="ECO:0007669"/>
    <property type="project" value="UniProtKB-KW"/>
</dbReference>
<dbReference type="Pfam" id="PF13041">
    <property type="entry name" value="PPR_2"/>
    <property type="match status" value="1"/>
</dbReference>
<sequence length="1045" mass="117027">MSFPLRWICPYIPLCPLQMAAVLLAPMPFIVGVHSSYFDLEDPPHRRDDKKPLSWRSLPRKPGKTLFNTLTNLHKTLEQICTPSQEEATLEFLLTDYDQIYRSQKQLELEIQEAFLRFMSVLLRGYRSFLLPITQAPSDTTTDCSSLFNLQGFLKSRDRTQQKIYGQLTRTQMFTQFVEECSFVSDRHACLEFFDECVQKTDVEKPEEVRLIDLDESHGGEHTVFIMPPEEPQEPDGSECPALYSYETFPSLRPELFERPQDQIRVPLKGSAPSSPAPPPHQTVYYLSPQEIKLAQKRAQKYSSVPDMWSKCLLGHCYGLWFIYLPTFVRAEGNKVRSLHIAYDVLKHMENRKVVLPDEVCYRILMQLCGQYGQPVLAVRVLLEMKKAGITPNTITYGYYNKAVLESKWPSTNQGGRLRWAKLRNVLLAVAQFREPIRCRQKNGSVGSHGDEVKSRPHSTLIRQSSWSGLSESSSHESLTGGLVKSSSLGSMKTPADTVKLCRKTLLRNTGSNGGGRRLRETPAGPQGRLHPPRWAEGTPPPPRRRPPVPVSTRDSGRNKDENSNNVSSPSRGGLAGKLQQLLTPTRHRGARRAASVDERRGRGGGGGIVRRVSEQRTSRKSQVAETLLRAKERLVSATSESSLSVGSDVDLAETPSPAFPQRRSWDSNQEAIGLEVLISSCSLCRSCNSLVYDEEIMAGWTSDDSNLNSSCPFCGASFVPFLNAEICDLGPVGSAERGNWNVEEEVESAARRGPPVWPTRRRCGPPSGHEAALRPQCNGVSEDSSSETSSYSENSRTTTGSWTGAPPLVTVAYLSPLVLRKELESLLENEGEAVLAQLQFLDNHSIIFWNLLWYFQRLGLPSNLLQLVRASPLASSFTQSDSSAVRVRLLWDTLTPDTDLWPPPLHPLEDPHSSAPPLPPAGGVQMRSHGWRRHSHPFTLSFLEEVLRWVGMNEVHKAITLFLETIAKQPGGACTQRSLYREFLFLTMAAMGKDHVAAFDKKYKAAYSRLAGSLGRDELRRKRAQPLSPKAVDCRRSFHPPLEC</sequence>
<dbReference type="Pfam" id="PF03455">
    <property type="entry name" value="dDENN"/>
    <property type="match status" value="1"/>
</dbReference>
<dbReference type="InterPro" id="IPR011990">
    <property type="entry name" value="TPR-like_helical_dom_sf"/>
</dbReference>
<dbReference type="NCBIfam" id="TIGR00756">
    <property type="entry name" value="PPR"/>
    <property type="match status" value="1"/>
</dbReference>
<dbReference type="SMART" id="SM00801">
    <property type="entry name" value="dDENN"/>
    <property type="match status" value="1"/>
</dbReference>
<dbReference type="PROSITE" id="PS51375">
    <property type="entry name" value="PPR"/>
    <property type="match status" value="1"/>
</dbReference>
<dbReference type="InterPro" id="IPR037516">
    <property type="entry name" value="Tripartite_DENN"/>
</dbReference>
<feature type="region of interest" description="Disordered" evidence="3">
    <location>
        <begin position="752"/>
        <end position="803"/>
    </location>
</feature>
<dbReference type="Gene3D" id="3.40.50.11500">
    <property type="match status" value="1"/>
</dbReference>
<feature type="domain" description="UDENN" evidence="4">
    <location>
        <begin position="1"/>
        <end position="190"/>
    </location>
</feature>
<dbReference type="InterPro" id="IPR043153">
    <property type="entry name" value="DENN_C"/>
</dbReference>
<keyword evidence="6" id="KW-1185">Reference proteome</keyword>
<comment type="caution">
    <text evidence="5">The sequence shown here is derived from an EMBL/GenBank/DDBJ whole genome shotgun (WGS) entry which is preliminary data.</text>
</comment>
<dbReference type="GO" id="GO:0032483">
    <property type="term" value="P:regulation of Rab protein signal transduction"/>
    <property type="evidence" value="ECO:0007669"/>
    <property type="project" value="TreeGrafter"/>
</dbReference>
<dbReference type="InterPro" id="IPR051696">
    <property type="entry name" value="DENN_Domain_GEFs"/>
</dbReference>
<feature type="region of interest" description="Disordered" evidence="3">
    <location>
        <begin position="441"/>
        <end position="624"/>
    </location>
</feature>
<feature type="repeat" description="PPR" evidence="2">
    <location>
        <begin position="358"/>
        <end position="392"/>
    </location>
</feature>
<dbReference type="EMBL" id="JAULUE010002055">
    <property type="protein sequence ID" value="KAK5891673.1"/>
    <property type="molecule type" value="Genomic_DNA"/>
</dbReference>
<dbReference type="Gene3D" id="1.25.40.10">
    <property type="entry name" value="Tetratricopeptide repeat domain"/>
    <property type="match status" value="1"/>
</dbReference>
<dbReference type="InterPro" id="IPR002885">
    <property type="entry name" value="PPR_rpt"/>
</dbReference>
<evidence type="ECO:0000256" key="1">
    <source>
        <dbReference type="ARBA" id="ARBA00022658"/>
    </source>
</evidence>
<dbReference type="Proteomes" id="UP001335648">
    <property type="component" value="Unassembled WGS sequence"/>
</dbReference>
<evidence type="ECO:0000313" key="6">
    <source>
        <dbReference type="Proteomes" id="UP001335648"/>
    </source>
</evidence>
<protein>
    <recommendedName>
        <fullName evidence="4">UDENN domain-containing protein</fullName>
    </recommendedName>
</protein>
<dbReference type="InterPro" id="IPR005112">
    <property type="entry name" value="dDENN_dom"/>
</dbReference>
<accession>A0AAN8BY68</accession>
<feature type="region of interest" description="Disordered" evidence="3">
    <location>
        <begin position="645"/>
        <end position="664"/>
    </location>
</feature>
<dbReference type="InterPro" id="IPR001194">
    <property type="entry name" value="cDENN_dom"/>
</dbReference>
<evidence type="ECO:0000259" key="4">
    <source>
        <dbReference type="PROSITE" id="PS50211"/>
    </source>
</evidence>
<gene>
    <name evidence="5" type="ORF">CesoFtcFv8_012129</name>
</gene>
<keyword evidence="1" id="KW-0344">Guanine-nucleotide releasing factor</keyword>
<dbReference type="PANTHER" id="PTHR12296">
    <property type="entry name" value="DENN DOMAIN-CONTAINING PROTEIN 4"/>
    <property type="match status" value="1"/>
</dbReference>
<proteinExistence type="predicted"/>
<feature type="compositionally biased region" description="Low complexity" evidence="3">
    <location>
        <begin position="782"/>
        <end position="800"/>
    </location>
</feature>
<evidence type="ECO:0000256" key="3">
    <source>
        <dbReference type="SAM" id="MobiDB-lite"/>
    </source>
</evidence>